<evidence type="ECO:0000313" key="2">
    <source>
        <dbReference type="Proteomes" id="UP000824142"/>
    </source>
</evidence>
<reference evidence="1" key="1">
    <citation type="submission" date="2020-10" db="EMBL/GenBank/DDBJ databases">
        <authorList>
            <person name="Gilroy R."/>
        </authorList>
    </citation>
    <scope>NUCLEOTIDE SEQUENCE</scope>
    <source>
        <strain evidence="1">CHK136-897</strain>
    </source>
</reference>
<dbReference type="Proteomes" id="UP000824142">
    <property type="component" value="Unassembled WGS sequence"/>
</dbReference>
<sequence length="85" mass="9010">MKNKKVSWCTISACLLCFMVGGIFGYFLAGYTVNSAHSANYELSCPDGSAPDDNGCCAGEVYTDMADLGFNCCPDDGGNCYPPIK</sequence>
<organism evidence="1 2">
    <name type="scientific">Candidatus Enterousia avicola</name>
    <dbReference type="NCBI Taxonomy" id="2840787"/>
    <lineage>
        <taxon>Bacteria</taxon>
        <taxon>Pseudomonadati</taxon>
        <taxon>Pseudomonadota</taxon>
        <taxon>Alphaproteobacteria</taxon>
        <taxon>Candidatus Enterousia</taxon>
    </lineage>
</organism>
<comment type="caution">
    <text evidence="1">The sequence shown here is derived from an EMBL/GenBank/DDBJ whole genome shotgun (WGS) entry which is preliminary data.</text>
</comment>
<dbReference type="AlphaFoldDB" id="A0A9D1MT86"/>
<gene>
    <name evidence="1" type="ORF">IAC63_04400</name>
</gene>
<evidence type="ECO:0000313" key="1">
    <source>
        <dbReference type="EMBL" id="HIU65847.1"/>
    </source>
</evidence>
<reference evidence="1" key="2">
    <citation type="journal article" date="2021" name="PeerJ">
        <title>Extensive microbial diversity within the chicken gut microbiome revealed by metagenomics and culture.</title>
        <authorList>
            <person name="Gilroy R."/>
            <person name="Ravi A."/>
            <person name="Getino M."/>
            <person name="Pursley I."/>
            <person name="Horton D.L."/>
            <person name="Alikhan N.F."/>
            <person name="Baker D."/>
            <person name="Gharbi K."/>
            <person name="Hall N."/>
            <person name="Watson M."/>
            <person name="Adriaenssens E.M."/>
            <person name="Foster-Nyarko E."/>
            <person name="Jarju S."/>
            <person name="Secka A."/>
            <person name="Antonio M."/>
            <person name="Oren A."/>
            <person name="Chaudhuri R.R."/>
            <person name="La Ragione R."/>
            <person name="Hildebrand F."/>
            <person name="Pallen M.J."/>
        </authorList>
    </citation>
    <scope>NUCLEOTIDE SEQUENCE</scope>
    <source>
        <strain evidence="1">CHK136-897</strain>
    </source>
</reference>
<protein>
    <submittedName>
        <fullName evidence="1">Uncharacterized protein</fullName>
    </submittedName>
</protein>
<accession>A0A9D1MT86</accession>
<dbReference type="EMBL" id="DVNO01000036">
    <property type="protein sequence ID" value="HIU65847.1"/>
    <property type="molecule type" value="Genomic_DNA"/>
</dbReference>
<proteinExistence type="predicted"/>
<name>A0A9D1MT86_9PROT</name>